<dbReference type="AlphaFoldDB" id="A0A843TQD9"/>
<evidence type="ECO:0000313" key="2">
    <source>
        <dbReference type="EMBL" id="MQL70649.1"/>
    </source>
</evidence>
<feature type="region of interest" description="Disordered" evidence="1">
    <location>
        <begin position="42"/>
        <end position="90"/>
    </location>
</feature>
<evidence type="ECO:0000313" key="3">
    <source>
        <dbReference type="Proteomes" id="UP000652761"/>
    </source>
</evidence>
<gene>
    <name evidence="2" type="ORF">Taro_002956</name>
</gene>
<sequence length="90" mass="10374">NRVLKKRWEQQRQAHPETPVRTGSVFGSLNDILSLGDPSVVWGGLRPEASMATRPPRPDRRREREEEEVSSSHRQRPSEGERREEGKICT</sequence>
<feature type="compositionally biased region" description="Basic and acidic residues" evidence="1">
    <location>
        <begin position="1"/>
        <end position="15"/>
    </location>
</feature>
<keyword evidence="3" id="KW-1185">Reference proteome</keyword>
<evidence type="ECO:0000256" key="1">
    <source>
        <dbReference type="SAM" id="MobiDB-lite"/>
    </source>
</evidence>
<feature type="compositionally biased region" description="Basic and acidic residues" evidence="1">
    <location>
        <begin position="76"/>
        <end position="90"/>
    </location>
</feature>
<dbReference type="Proteomes" id="UP000652761">
    <property type="component" value="Unassembled WGS sequence"/>
</dbReference>
<proteinExistence type="predicted"/>
<protein>
    <submittedName>
        <fullName evidence="2">Uncharacterized protein</fullName>
    </submittedName>
</protein>
<organism evidence="2 3">
    <name type="scientific">Colocasia esculenta</name>
    <name type="common">Wild taro</name>
    <name type="synonym">Arum esculentum</name>
    <dbReference type="NCBI Taxonomy" id="4460"/>
    <lineage>
        <taxon>Eukaryota</taxon>
        <taxon>Viridiplantae</taxon>
        <taxon>Streptophyta</taxon>
        <taxon>Embryophyta</taxon>
        <taxon>Tracheophyta</taxon>
        <taxon>Spermatophyta</taxon>
        <taxon>Magnoliopsida</taxon>
        <taxon>Liliopsida</taxon>
        <taxon>Araceae</taxon>
        <taxon>Aroideae</taxon>
        <taxon>Colocasieae</taxon>
        <taxon>Colocasia</taxon>
    </lineage>
</organism>
<feature type="region of interest" description="Disordered" evidence="1">
    <location>
        <begin position="1"/>
        <end position="25"/>
    </location>
</feature>
<reference evidence="2" key="1">
    <citation type="submission" date="2017-07" db="EMBL/GenBank/DDBJ databases">
        <title>Taro Niue Genome Assembly and Annotation.</title>
        <authorList>
            <person name="Atibalentja N."/>
            <person name="Keating K."/>
            <person name="Fields C.J."/>
        </authorList>
    </citation>
    <scope>NUCLEOTIDE SEQUENCE</scope>
    <source>
        <strain evidence="2">Niue_2</strain>
        <tissue evidence="2">Leaf</tissue>
    </source>
</reference>
<comment type="caution">
    <text evidence="2">The sequence shown here is derived from an EMBL/GenBank/DDBJ whole genome shotgun (WGS) entry which is preliminary data.</text>
</comment>
<accession>A0A843TQD9</accession>
<dbReference type="EMBL" id="NMUH01000074">
    <property type="protein sequence ID" value="MQL70649.1"/>
    <property type="molecule type" value="Genomic_DNA"/>
</dbReference>
<name>A0A843TQD9_COLES</name>
<feature type="non-terminal residue" evidence="2">
    <location>
        <position position="90"/>
    </location>
</feature>